<comment type="caution">
    <text evidence="2">The sequence shown here is derived from an EMBL/GenBank/DDBJ whole genome shotgun (WGS) entry which is preliminary data.</text>
</comment>
<feature type="region of interest" description="Disordered" evidence="1">
    <location>
        <begin position="151"/>
        <end position="187"/>
    </location>
</feature>
<dbReference type="Proteomes" id="UP001278500">
    <property type="component" value="Unassembled WGS sequence"/>
</dbReference>
<reference evidence="2" key="2">
    <citation type="submission" date="2023-06" db="EMBL/GenBank/DDBJ databases">
        <authorList>
            <consortium name="Lawrence Berkeley National Laboratory"/>
            <person name="Haridas S."/>
            <person name="Hensen N."/>
            <person name="Bonometti L."/>
            <person name="Westerberg I."/>
            <person name="Brannstrom I.O."/>
            <person name="Guillou S."/>
            <person name="Cros-Aarteil S."/>
            <person name="Calhoun S."/>
            <person name="Kuo A."/>
            <person name="Mondo S."/>
            <person name="Pangilinan J."/>
            <person name="Riley R."/>
            <person name="Labutti K."/>
            <person name="Andreopoulos B."/>
            <person name="Lipzen A."/>
            <person name="Chen C."/>
            <person name="Yanf M."/>
            <person name="Daum C."/>
            <person name="Ng V."/>
            <person name="Clum A."/>
            <person name="Steindorff A."/>
            <person name="Ohm R."/>
            <person name="Martin F."/>
            <person name="Silar P."/>
            <person name="Natvig D."/>
            <person name="Lalanne C."/>
            <person name="Gautier V."/>
            <person name="Ament-Velasquez S.L."/>
            <person name="Kruys A."/>
            <person name="Hutchinson M.I."/>
            <person name="Powell A.J."/>
            <person name="Barry K."/>
            <person name="Miller A.N."/>
            <person name="Grigoriev I.V."/>
            <person name="Debuchy R."/>
            <person name="Gladieux P."/>
            <person name="Thoren M.H."/>
            <person name="Johannesson H."/>
        </authorList>
    </citation>
    <scope>NUCLEOTIDE SEQUENCE</scope>
    <source>
        <strain evidence="2">CBS 560.94</strain>
    </source>
</reference>
<proteinExistence type="predicted"/>
<dbReference type="GeneID" id="87867776"/>
<feature type="region of interest" description="Disordered" evidence="1">
    <location>
        <begin position="1"/>
        <end position="63"/>
    </location>
</feature>
<organism evidence="2 3">
    <name type="scientific">Neurospora tetraspora</name>
    <dbReference type="NCBI Taxonomy" id="94610"/>
    <lineage>
        <taxon>Eukaryota</taxon>
        <taxon>Fungi</taxon>
        <taxon>Dikarya</taxon>
        <taxon>Ascomycota</taxon>
        <taxon>Pezizomycotina</taxon>
        <taxon>Sordariomycetes</taxon>
        <taxon>Sordariomycetidae</taxon>
        <taxon>Sordariales</taxon>
        <taxon>Sordariaceae</taxon>
        <taxon>Neurospora</taxon>
    </lineage>
</organism>
<dbReference type="RefSeq" id="XP_062680168.1">
    <property type="nucleotide sequence ID" value="XM_062830622.1"/>
</dbReference>
<feature type="compositionally biased region" description="Basic and acidic residues" evidence="1">
    <location>
        <begin position="23"/>
        <end position="33"/>
    </location>
</feature>
<dbReference type="AlphaFoldDB" id="A0AAE0JC67"/>
<feature type="compositionally biased region" description="Polar residues" evidence="1">
    <location>
        <begin position="1"/>
        <end position="10"/>
    </location>
</feature>
<feature type="compositionally biased region" description="Polar residues" evidence="1">
    <location>
        <begin position="176"/>
        <end position="187"/>
    </location>
</feature>
<protein>
    <submittedName>
        <fullName evidence="2">Uncharacterized protein</fullName>
    </submittedName>
</protein>
<keyword evidence="3" id="KW-1185">Reference proteome</keyword>
<reference evidence="2" key="1">
    <citation type="journal article" date="2023" name="Mol. Phylogenet. Evol.">
        <title>Genome-scale phylogeny and comparative genomics of the fungal order Sordariales.</title>
        <authorList>
            <person name="Hensen N."/>
            <person name="Bonometti L."/>
            <person name="Westerberg I."/>
            <person name="Brannstrom I.O."/>
            <person name="Guillou S."/>
            <person name="Cros-Aarteil S."/>
            <person name="Calhoun S."/>
            <person name="Haridas S."/>
            <person name="Kuo A."/>
            <person name="Mondo S."/>
            <person name="Pangilinan J."/>
            <person name="Riley R."/>
            <person name="LaButti K."/>
            <person name="Andreopoulos B."/>
            <person name="Lipzen A."/>
            <person name="Chen C."/>
            <person name="Yan M."/>
            <person name="Daum C."/>
            <person name="Ng V."/>
            <person name="Clum A."/>
            <person name="Steindorff A."/>
            <person name="Ohm R.A."/>
            <person name="Martin F."/>
            <person name="Silar P."/>
            <person name="Natvig D.O."/>
            <person name="Lalanne C."/>
            <person name="Gautier V."/>
            <person name="Ament-Velasquez S.L."/>
            <person name="Kruys A."/>
            <person name="Hutchinson M.I."/>
            <person name="Powell A.J."/>
            <person name="Barry K."/>
            <person name="Miller A.N."/>
            <person name="Grigoriev I.V."/>
            <person name="Debuchy R."/>
            <person name="Gladieux P."/>
            <person name="Hiltunen Thoren M."/>
            <person name="Johannesson H."/>
        </authorList>
    </citation>
    <scope>NUCLEOTIDE SEQUENCE</scope>
    <source>
        <strain evidence="2">CBS 560.94</strain>
    </source>
</reference>
<name>A0AAE0JC67_9PEZI</name>
<evidence type="ECO:0000313" key="3">
    <source>
        <dbReference type="Proteomes" id="UP001278500"/>
    </source>
</evidence>
<accession>A0AAE0JC67</accession>
<sequence>MASNITTSNQPHHRRVTVADFNELFREENERANPEIPATQAHSSSTAQSSRGLNKPSTDATIIDQPLREEIELAPPELPAILAPPTSLQPSRGGNERTSTRSSHRQTKPAMAQQLEAYAFNVMAYAIAIPDTIGNNVVKLTAKHPTTTSLNSAIDEGIERRSDLELTPQEKETDSGDQTKAPSSSCS</sequence>
<feature type="compositionally biased region" description="Basic and acidic residues" evidence="1">
    <location>
        <begin position="157"/>
        <end position="174"/>
    </location>
</feature>
<evidence type="ECO:0000256" key="1">
    <source>
        <dbReference type="SAM" id="MobiDB-lite"/>
    </source>
</evidence>
<dbReference type="EMBL" id="JAUEPP010000005">
    <property type="protein sequence ID" value="KAK3342375.1"/>
    <property type="molecule type" value="Genomic_DNA"/>
</dbReference>
<feature type="compositionally biased region" description="Low complexity" evidence="1">
    <location>
        <begin position="38"/>
        <end position="50"/>
    </location>
</feature>
<evidence type="ECO:0000313" key="2">
    <source>
        <dbReference type="EMBL" id="KAK3342375.1"/>
    </source>
</evidence>
<gene>
    <name evidence="2" type="ORF">B0H65DRAFT_575510</name>
</gene>
<feature type="compositionally biased region" description="Polar residues" evidence="1">
    <location>
        <begin position="51"/>
        <end position="60"/>
    </location>
</feature>
<feature type="region of interest" description="Disordered" evidence="1">
    <location>
        <begin position="80"/>
        <end position="108"/>
    </location>
</feature>